<evidence type="ECO:0000259" key="6">
    <source>
        <dbReference type="Pfam" id="PF08281"/>
    </source>
</evidence>
<dbReference type="Proteomes" id="UP000284416">
    <property type="component" value="Unassembled WGS sequence"/>
</dbReference>
<dbReference type="GO" id="GO:0006352">
    <property type="term" value="P:DNA-templated transcription initiation"/>
    <property type="evidence" value="ECO:0007669"/>
    <property type="project" value="InterPro"/>
</dbReference>
<dbReference type="GO" id="GO:0016987">
    <property type="term" value="F:sigma factor activity"/>
    <property type="evidence" value="ECO:0007669"/>
    <property type="project" value="UniProtKB-KW"/>
</dbReference>
<evidence type="ECO:0000256" key="2">
    <source>
        <dbReference type="ARBA" id="ARBA00023015"/>
    </source>
</evidence>
<evidence type="ECO:0000313" key="7">
    <source>
        <dbReference type="EMBL" id="RHW43349.1"/>
    </source>
</evidence>
<name>A0A417YZL5_9BACI</name>
<keyword evidence="3" id="KW-0731">Sigma factor</keyword>
<dbReference type="Gene3D" id="1.10.1740.10">
    <property type="match status" value="1"/>
</dbReference>
<dbReference type="InterPro" id="IPR013249">
    <property type="entry name" value="RNA_pol_sigma70_r4_t2"/>
</dbReference>
<protein>
    <submittedName>
        <fullName evidence="7">Sigma-70 family RNA polymerase sigma factor</fullName>
    </submittedName>
</protein>
<dbReference type="PANTHER" id="PTHR43133:SF60">
    <property type="entry name" value="RNA POLYMERASE SIGMA FACTOR SIGV"/>
    <property type="match status" value="1"/>
</dbReference>
<evidence type="ECO:0000313" key="8">
    <source>
        <dbReference type="Proteomes" id="UP000284416"/>
    </source>
</evidence>
<dbReference type="PANTHER" id="PTHR43133">
    <property type="entry name" value="RNA POLYMERASE ECF-TYPE SIGMA FACTO"/>
    <property type="match status" value="1"/>
</dbReference>
<proteinExistence type="inferred from homology"/>
<keyword evidence="8" id="KW-1185">Reference proteome</keyword>
<dbReference type="EMBL" id="QWEG01000001">
    <property type="protein sequence ID" value="RHW43349.1"/>
    <property type="molecule type" value="Genomic_DNA"/>
</dbReference>
<evidence type="ECO:0000259" key="5">
    <source>
        <dbReference type="Pfam" id="PF04542"/>
    </source>
</evidence>
<dbReference type="Pfam" id="PF08281">
    <property type="entry name" value="Sigma70_r4_2"/>
    <property type="match status" value="1"/>
</dbReference>
<dbReference type="AlphaFoldDB" id="A0A417YZL5"/>
<evidence type="ECO:0000256" key="3">
    <source>
        <dbReference type="ARBA" id="ARBA00023082"/>
    </source>
</evidence>
<reference evidence="7 8" key="1">
    <citation type="journal article" date="2017" name="Int. J. Syst. Evol. Microbiol.">
        <title>Bacillus notoginsengisoli sp. nov., a novel bacterium isolated from the rhizosphere of Panax notoginseng.</title>
        <authorList>
            <person name="Zhang M.Y."/>
            <person name="Cheng J."/>
            <person name="Cai Y."/>
            <person name="Zhang T.Y."/>
            <person name="Wu Y.Y."/>
            <person name="Manikprabhu D."/>
            <person name="Li W.J."/>
            <person name="Zhang Y.X."/>
        </authorList>
    </citation>
    <scope>NUCLEOTIDE SEQUENCE [LARGE SCALE GENOMIC DNA]</scope>
    <source>
        <strain evidence="7 8">JCM 30743</strain>
    </source>
</reference>
<dbReference type="InterPro" id="IPR013324">
    <property type="entry name" value="RNA_pol_sigma_r3/r4-like"/>
</dbReference>
<keyword evidence="4" id="KW-0804">Transcription</keyword>
<dbReference type="Pfam" id="PF04542">
    <property type="entry name" value="Sigma70_r2"/>
    <property type="match status" value="1"/>
</dbReference>
<dbReference type="InterPro" id="IPR013325">
    <property type="entry name" value="RNA_pol_sigma_r2"/>
</dbReference>
<sequence>MRDDDNTISKLIDRYGSAILYLAYSFVQNRQTAEDLSQEIFMKCYEKLNTFKGESSIQTWLYRIAINHCKDYVKSWHYRKVYASEYITKMLKGQENDAEKKLLQKEEQTQLFDYILKLPAKYKEVIILSYFHELTMKEISIVCGVNVNTVKSRLLRAKSFLKKIIVERSAEFERTIAGRHVDKREKKNNEGRIS</sequence>
<dbReference type="OrthoDB" id="9794508at2"/>
<gene>
    <name evidence="7" type="ORF">D1B31_01385</name>
</gene>
<evidence type="ECO:0000256" key="4">
    <source>
        <dbReference type="ARBA" id="ARBA00023163"/>
    </source>
</evidence>
<accession>A0A417YZL5</accession>
<dbReference type="SUPFAM" id="SSF88659">
    <property type="entry name" value="Sigma3 and sigma4 domains of RNA polymerase sigma factors"/>
    <property type="match status" value="1"/>
</dbReference>
<dbReference type="InterPro" id="IPR039425">
    <property type="entry name" value="RNA_pol_sigma-70-like"/>
</dbReference>
<comment type="similarity">
    <text evidence="1">Belongs to the sigma-70 factor family. ECF subfamily.</text>
</comment>
<dbReference type="NCBIfam" id="TIGR02937">
    <property type="entry name" value="sigma70-ECF"/>
    <property type="match status" value="1"/>
</dbReference>
<dbReference type="GO" id="GO:0003677">
    <property type="term" value="F:DNA binding"/>
    <property type="evidence" value="ECO:0007669"/>
    <property type="project" value="InterPro"/>
</dbReference>
<dbReference type="NCBIfam" id="NF006930">
    <property type="entry name" value="PRK09415.1"/>
    <property type="match status" value="1"/>
</dbReference>
<dbReference type="SUPFAM" id="SSF88946">
    <property type="entry name" value="Sigma2 domain of RNA polymerase sigma factors"/>
    <property type="match status" value="1"/>
</dbReference>
<dbReference type="InterPro" id="IPR014284">
    <property type="entry name" value="RNA_pol_sigma-70_dom"/>
</dbReference>
<feature type="domain" description="RNA polymerase sigma-70 region 2" evidence="5">
    <location>
        <begin position="11"/>
        <end position="75"/>
    </location>
</feature>
<organism evidence="7 8">
    <name type="scientific">Neobacillus notoginsengisoli</name>
    <dbReference type="NCBI Taxonomy" id="1578198"/>
    <lineage>
        <taxon>Bacteria</taxon>
        <taxon>Bacillati</taxon>
        <taxon>Bacillota</taxon>
        <taxon>Bacilli</taxon>
        <taxon>Bacillales</taxon>
        <taxon>Bacillaceae</taxon>
        <taxon>Neobacillus</taxon>
    </lineage>
</organism>
<feature type="domain" description="RNA polymerase sigma factor 70 region 4 type 2" evidence="6">
    <location>
        <begin position="111"/>
        <end position="161"/>
    </location>
</feature>
<dbReference type="Gene3D" id="1.10.10.10">
    <property type="entry name" value="Winged helix-like DNA-binding domain superfamily/Winged helix DNA-binding domain"/>
    <property type="match status" value="1"/>
</dbReference>
<dbReference type="CDD" id="cd06171">
    <property type="entry name" value="Sigma70_r4"/>
    <property type="match status" value="1"/>
</dbReference>
<evidence type="ECO:0000256" key="1">
    <source>
        <dbReference type="ARBA" id="ARBA00010641"/>
    </source>
</evidence>
<keyword evidence="2" id="KW-0805">Transcription regulation</keyword>
<dbReference type="InterPro" id="IPR036388">
    <property type="entry name" value="WH-like_DNA-bd_sf"/>
</dbReference>
<dbReference type="InterPro" id="IPR007627">
    <property type="entry name" value="RNA_pol_sigma70_r2"/>
</dbReference>
<comment type="caution">
    <text evidence="7">The sequence shown here is derived from an EMBL/GenBank/DDBJ whole genome shotgun (WGS) entry which is preliminary data.</text>
</comment>